<proteinExistence type="predicted"/>
<reference evidence="2" key="1">
    <citation type="submission" date="2021-01" db="EMBL/GenBank/DDBJ databases">
        <title>Whole genome shotgun sequence of Virgisporangium aurantiacum NBRC 16421.</title>
        <authorList>
            <person name="Komaki H."/>
            <person name="Tamura T."/>
        </authorList>
    </citation>
    <scope>NUCLEOTIDE SEQUENCE</scope>
    <source>
        <strain evidence="2">NBRC 16421</strain>
    </source>
</reference>
<dbReference type="RefSeq" id="WP_203987825.1">
    <property type="nucleotide sequence ID" value="NZ_BOPG01000007.1"/>
</dbReference>
<organism evidence="2 3">
    <name type="scientific">Virgisporangium aurantiacum</name>
    <dbReference type="NCBI Taxonomy" id="175570"/>
    <lineage>
        <taxon>Bacteria</taxon>
        <taxon>Bacillati</taxon>
        <taxon>Actinomycetota</taxon>
        <taxon>Actinomycetes</taxon>
        <taxon>Micromonosporales</taxon>
        <taxon>Micromonosporaceae</taxon>
        <taxon>Virgisporangium</taxon>
    </lineage>
</organism>
<dbReference type="Gene3D" id="3.30.2290.10">
    <property type="entry name" value="PmbA/TldD superfamily"/>
    <property type="match status" value="1"/>
</dbReference>
<feature type="domain" description="Metalloprotease TldD/E C-terminal" evidence="1">
    <location>
        <begin position="221"/>
        <end position="451"/>
    </location>
</feature>
<dbReference type="InterPro" id="IPR035068">
    <property type="entry name" value="TldD/PmbA_N"/>
</dbReference>
<sequence>MNTEELAAKALDLARSGLGGGAEIEALAHLERAGLTRFANSYVHQHVAEEAVAVTLRVHLDGRTATASTSRTDRDGLQVLVDRIATAARLLPPDPEWPGLTPPERPADAAPLDPAILEVTPAARTARVKAFVDATSGLLAAGYCSTGWTSGSFVNSAGHSLTAEYTEAAFDGVARAGTSSTPADGVARLSSPWLADIDGAALGARAAAKAHASVSPSYLPPGDYEVVLEPEAVSDVLGSLAYYCFNGKAFAERQAFARPGVAQFDPALSVVDDPAAGGLPFDREGTPKRRLDLVRDGVTTGLTHNRRTAVEVGASPTGHAAPGDDTWGPIATNLAIEPSPSGPANTTDSVAALVAQVERGLLVTDIWYTRVLDPRPLIMTGLTRNGVWLIEGGEIAGPVRNLRFTQAYPQALAPGQVLGIGSHAVSQPAHGFGFSAFRAPALRLASWHFTGGAEG</sequence>
<evidence type="ECO:0000259" key="1">
    <source>
        <dbReference type="Pfam" id="PF19289"/>
    </source>
</evidence>
<dbReference type="GO" id="GO:0008237">
    <property type="term" value="F:metallopeptidase activity"/>
    <property type="evidence" value="ECO:0007669"/>
    <property type="project" value="InterPro"/>
</dbReference>
<dbReference type="Pfam" id="PF19289">
    <property type="entry name" value="PmbA_TldD_3rd"/>
    <property type="match status" value="1"/>
</dbReference>
<protein>
    <submittedName>
        <fullName evidence="2">Peptidase U62</fullName>
    </submittedName>
</protein>
<dbReference type="Proteomes" id="UP000612585">
    <property type="component" value="Unassembled WGS sequence"/>
</dbReference>
<dbReference type="InterPro" id="IPR045569">
    <property type="entry name" value="Metalloprtase-TldD/E_C"/>
</dbReference>
<dbReference type="SUPFAM" id="SSF111283">
    <property type="entry name" value="Putative modulator of DNA gyrase, PmbA/TldD"/>
    <property type="match status" value="1"/>
</dbReference>
<dbReference type="EMBL" id="BOPG01000007">
    <property type="protein sequence ID" value="GIJ53504.1"/>
    <property type="molecule type" value="Genomic_DNA"/>
</dbReference>
<name>A0A8J3YXI0_9ACTN</name>
<dbReference type="AlphaFoldDB" id="A0A8J3YXI0"/>
<dbReference type="PANTHER" id="PTHR43666:SF1">
    <property type="entry name" value="CONSERVED PROTEIN"/>
    <property type="match status" value="1"/>
</dbReference>
<gene>
    <name evidence="2" type="ORF">Vau01_010200</name>
</gene>
<dbReference type="PANTHER" id="PTHR43666">
    <property type="entry name" value="TLDD PROTEIN"/>
    <property type="match status" value="1"/>
</dbReference>
<dbReference type="GO" id="GO:0006508">
    <property type="term" value="P:proteolysis"/>
    <property type="evidence" value="ECO:0007669"/>
    <property type="project" value="InterPro"/>
</dbReference>
<keyword evidence="3" id="KW-1185">Reference proteome</keyword>
<comment type="caution">
    <text evidence="2">The sequence shown here is derived from an EMBL/GenBank/DDBJ whole genome shotgun (WGS) entry which is preliminary data.</text>
</comment>
<evidence type="ECO:0000313" key="3">
    <source>
        <dbReference type="Proteomes" id="UP000612585"/>
    </source>
</evidence>
<evidence type="ECO:0000313" key="2">
    <source>
        <dbReference type="EMBL" id="GIJ53504.1"/>
    </source>
</evidence>
<dbReference type="InterPro" id="IPR036059">
    <property type="entry name" value="TldD/PmbA_sf"/>
</dbReference>
<accession>A0A8J3YXI0</accession>